<dbReference type="GO" id="GO:0046872">
    <property type="term" value="F:metal ion binding"/>
    <property type="evidence" value="ECO:0007669"/>
    <property type="project" value="UniProtKB-KW"/>
</dbReference>
<gene>
    <name evidence="8" type="ORF">D1Z90_03610</name>
</gene>
<evidence type="ECO:0000259" key="7">
    <source>
        <dbReference type="Pfam" id="PF01435"/>
    </source>
</evidence>
<name>A0A418YIX6_9GAMM</name>
<comment type="cofactor">
    <cofactor evidence="1">
        <name>Zn(2+)</name>
        <dbReference type="ChEBI" id="CHEBI:29105"/>
    </cofactor>
</comment>
<keyword evidence="3" id="KW-0479">Metal-binding</keyword>
<dbReference type="GO" id="GO:0016020">
    <property type="term" value="C:membrane"/>
    <property type="evidence" value="ECO:0007669"/>
    <property type="project" value="TreeGrafter"/>
</dbReference>
<protein>
    <submittedName>
        <fullName evidence="8">Peptidase</fullName>
    </submittedName>
</protein>
<evidence type="ECO:0000313" key="8">
    <source>
        <dbReference type="EMBL" id="RJG50569.1"/>
    </source>
</evidence>
<dbReference type="Pfam" id="PF01435">
    <property type="entry name" value="Peptidase_M48"/>
    <property type="match status" value="1"/>
</dbReference>
<evidence type="ECO:0000313" key="9">
    <source>
        <dbReference type="Proteomes" id="UP000283255"/>
    </source>
</evidence>
<keyword evidence="2" id="KW-0645">Protease</keyword>
<dbReference type="RefSeq" id="WP_119909371.1">
    <property type="nucleotide sequence ID" value="NZ_QZCH01000002.1"/>
</dbReference>
<dbReference type="InterPro" id="IPR051156">
    <property type="entry name" value="Mito/Outer_Membr_Metalloprot"/>
</dbReference>
<reference evidence="8 9" key="1">
    <citation type="submission" date="2018-09" db="EMBL/GenBank/DDBJ databases">
        <authorList>
            <person name="Wang F."/>
        </authorList>
    </citation>
    <scope>NUCLEOTIDE SEQUENCE [LARGE SCALE GENOMIC DNA]</scope>
    <source>
        <strain evidence="8 9">PLHSC7-2</strain>
    </source>
</reference>
<keyword evidence="5" id="KW-0862">Zinc</keyword>
<dbReference type="GO" id="GO:0004222">
    <property type="term" value="F:metalloendopeptidase activity"/>
    <property type="evidence" value="ECO:0007669"/>
    <property type="project" value="InterPro"/>
</dbReference>
<dbReference type="Gene3D" id="3.30.2010.10">
    <property type="entry name" value="Metalloproteases ('zincins'), catalytic domain"/>
    <property type="match status" value="1"/>
</dbReference>
<keyword evidence="4" id="KW-0378">Hydrolase</keyword>
<dbReference type="OrthoDB" id="9810445at2"/>
<dbReference type="InterPro" id="IPR001915">
    <property type="entry name" value="Peptidase_M48"/>
</dbReference>
<proteinExistence type="predicted"/>
<sequence length="479" mass="52329">MSIQFSRIHWRSAGLSAALIVLIGCAVSPQQEQQIGAENAKMVETQIGVERSHPLADYVSQVGQRLVAQLDQPEFTYHFAILDDPTPNAFALPGGYIFISRGLLAIMNSEDELAGVLAHEIIHVSEHHSIKQMRSSILPSLVELPGNIVGGVVSEDLGALINTPISAGNSLISAKYSRTHESESDSLGIALAAKAGYQPSAMADILKRMNDVVELELEQEIEKSYFDSHPYTPERVAAIQKQVPEISVTSSAPVQPSMLNQLDGLLYGPNPAKGVFKQQVFLHPDLDFTIDFPAQWHTMNQPQVVAAANKQQTALIGMTMADPQFTAADHAAKFQGMLQQRYGYDAQIDTHKYAWGGQSYSVSLPTEVKGVASTIQQQWLSYGEHVYQMFGYAPNTQLDLVDSTMKSFAPLTDKARSSITSLHIKTVSPNGSAAALMKQSSPAVKPEMLLILNGVTNQEALSQLPQVKILEEKVWQKPQ</sequence>
<dbReference type="GO" id="GO:0051603">
    <property type="term" value="P:proteolysis involved in protein catabolic process"/>
    <property type="evidence" value="ECO:0007669"/>
    <property type="project" value="TreeGrafter"/>
</dbReference>
<evidence type="ECO:0000256" key="6">
    <source>
        <dbReference type="ARBA" id="ARBA00023049"/>
    </source>
</evidence>
<evidence type="ECO:0000256" key="2">
    <source>
        <dbReference type="ARBA" id="ARBA00022670"/>
    </source>
</evidence>
<organism evidence="8 9">
    <name type="scientific">Motilimonas pumila</name>
    <dbReference type="NCBI Taxonomy" id="2303987"/>
    <lineage>
        <taxon>Bacteria</taxon>
        <taxon>Pseudomonadati</taxon>
        <taxon>Pseudomonadota</taxon>
        <taxon>Gammaproteobacteria</taxon>
        <taxon>Alteromonadales</taxon>
        <taxon>Alteromonadales genera incertae sedis</taxon>
        <taxon>Motilimonas</taxon>
    </lineage>
</organism>
<dbReference type="Proteomes" id="UP000283255">
    <property type="component" value="Unassembled WGS sequence"/>
</dbReference>
<evidence type="ECO:0000256" key="3">
    <source>
        <dbReference type="ARBA" id="ARBA00022723"/>
    </source>
</evidence>
<evidence type="ECO:0000256" key="5">
    <source>
        <dbReference type="ARBA" id="ARBA00022833"/>
    </source>
</evidence>
<feature type="domain" description="Peptidase M48" evidence="7">
    <location>
        <begin position="57"/>
        <end position="241"/>
    </location>
</feature>
<evidence type="ECO:0000256" key="1">
    <source>
        <dbReference type="ARBA" id="ARBA00001947"/>
    </source>
</evidence>
<comment type="caution">
    <text evidence="8">The sequence shown here is derived from an EMBL/GenBank/DDBJ whole genome shotgun (WGS) entry which is preliminary data.</text>
</comment>
<dbReference type="EMBL" id="QZCH01000002">
    <property type="protein sequence ID" value="RJG50569.1"/>
    <property type="molecule type" value="Genomic_DNA"/>
</dbReference>
<dbReference type="PROSITE" id="PS51257">
    <property type="entry name" value="PROKAR_LIPOPROTEIN"/>
    <property type="match status" value="1"/>
</dbReference>
<dbReference type="AlphaFoldDB" id="A0A418YIX6"/>
<dbReference type="PANTHER" id="PTHR22726:SF1">
    <property type="entry name" value="METALLOENDOPEPTIDASE OMA1, MITOCHONDRIAL"/>
    <property type="match status" value="1"/>
</dbReference>
<evidence type="ECO:0000256" key="4">
    <source>
        <dbReference type="ARBA" id="ARBA00022801"/>
    </source>
</evidence>
<dbReference type="PANTHER" id="PTHR22726">
    <property type="entry name" value="METALLOENDOPEPTIDASE OMA1"/>
    <property type="match status" value="1"/>
</dbReference>
<accession>A0A418YIX6</accession>
<keyword evidence="6" id="KW-0482">Metalloprotease</keyword>
<keyword evidence="9" id="KW-1185">Reference proteome</keyword>
<reference evidence="8 9" key="2">
    <citation type="submission" date="2019-01" db="EMBL/GenBank/DDBJ databases">
        <title>Motilimonas pumilus sp. nov., isolated from the gut of sea cucumber (Apostichopus japonicus).</title>
        <authorList>
            <person name="Wang F.-Q."/>
            <person name="Ren L.-H."/>
            <person name="Lin Y.-W."/>
            <person name="Sun G.-H."/>
            <person name="Du Z.-J."/>
            <person name="Zhao J.-X."/>
            <person name="Liu X.-J."/>
            <person name="Liu L.-J."/>
        </authorList>
    </citation>
    <scope>NUCLEOTIDE SEQUENCE [LARGE SCALE GENOMIC DNA]</scope>
    <source>
        <strain evidence="8 9">PLHSC7-2</strain>
    </source>
</reference>